<protein>
    <submittedName>
        <fullName evidence="1">Uncharacterized protein</fullName>
    </submittedName>
</protein>
<name>A0ABQ8T8C3_PERAM</name>
<reference evidence="1 2" key="1">
    <citation type="journal article" date="2022" name="Allergy">
        <title>Genome assembly and annotation of Periplaneta americana reveal a comprehensive cockroach allergen profile.</title>
        <authorList>
            <person name="Wang L."/>
            <person name="Xiong Q."/>
            <person name="Saelim N."/>
            <person name="Wang L."/>
            <person name="Nong W."/>
            <person name="Wan A.T."/>
            <person name="Shi M."/>
            <person name="Liu X."/>
            <person name="Cao Q."/>
            <person name="Hui J.H.L."/>
            <person name="Sookrung N."/>
            <person name="Leung T.F."/>
            <person name="Tungtrongchitr A."/>
            <person name="Tsui S.K.W."/>
        </authorList>
    </citation>
    <scope>NUCLEOTIDE SEQUENCE [LARGE SCALE GENOMIC DNA]</scope>
    <source>
        <strain evidence="1">PWHHKU_190912</strain>
    </source>
</reference>
<accession>A0ABQ8T8C3</accession>
<evidence type="ECO:0000313" key="1">
    <source>
        <dbReference type="EMBL" id="KAJ4442341.1"/>
    </source>
</evidence>
<keyword evidence="2" id="KW-1185">Reference proteome</keyword>
<sequence length="173" mass="19881">MNGDILSQYRSSENAINNIIEQINSNQRGVTKWQESVLQEVNVVNETLNLFKIILLKSESDQQLQSPTSVHKQSYSDIAKQSTGQTKSVVMLSPKDPNQVKDSEQSLQLVRRMVNKVTVGVKNIRIVRNKGVILNLEMNLNVTNWLNLWKKTRIFQLEYPRSGTSAHYPRDRE</sequence>
<proteinExistence type="predicted"/>
<evidence type="ECO:0000313" key="2">
    <source>
        <dbReference type="Proteomes" id="UP001148838"/>
    </source>
</evidence>
<comment type="caution">
    <text evidence="1">The sequence shown here is derived from an EMBL/GenBank/DDBJ whole genome shotgun (WGS) entry which is preliminary data.</text>
</comment>
<gene>
    <name evidence="1" type="ORF">ANN_03927</name>
</gene>
<dbReference type="Proteomes" id="UP001148838">
    <property type="component" value="Unassembled WGS sequence"/>
</dbReference>
<dbReference type="EMBL" id="JAJSOF020000013">
    <property type="protein sequence ID" value="KAJ4442341.1"/>
    <property type="molecule type" value="Genomic_DNA"/>
</dbReference>
<organism evidence="1 2">
    <name type="scientific">Periplaneta americana</name>
    <name type="common">American cockroach</name>
    <name type="synonym">Blatta americana</name>
    <dbReference type="NCBI Taxonomy" id="6978"/>
    <lineage>
        <taxon>Eukaryota</taxon>
        <taxon>Metazoa</taxon>
        <taxon>Ecdysozoa</taxon>
        <taxon>Arthropoda</taxon>
        <taxon>Hexapoda</taxon>
        <taxon>Insecta</taxon>
        <taxon>Pterygota</taxon>
        <taxon>Neoptera</taxon>
        <taxon>Polyneoptera</taxon>
        <taxon>Dictyoptera</taxon>
        <taxon>Blattodea</taxon>
        <taxon>Blattoidea</taxon>
        <taxon>Blattidae</taxon>
        <taxon>Blattinae</taxon>
        <taxon>Periplaneta</taxon>
    </lineage>
</organism>